<evidence type="ECO:0000256" key="1">
    <source>
        <dbReference type="SAM" id="MobiDB-lite"/>
    </source>
</evidence>
<dbReference type="InterPro" id="IPR053201">
    <property type="entry name" value="Flavunoidine_N-MTase"/>
</dbReference>
<evidence type="ECO:0000313" key="3">
    <source>
        <dbReference type="EMBL" id="AOS61829.1"/>
    </source>
</evidence>
<dbReference type="SUPFAM" id="SSF82199">
    <property type="entry name" value="SET domain"/>
    <property type="match status" value="1"/>
</dbReference>
<gene>
    <name evidence="3" type="ORF">TL08_05005</name>
</gene>
<dbReference type="AlphaFoldDB" id="A0AAC9MX33"/>
<evidence type="ECO:0000259" key="2">
    <source>
        <dbReference type="PROSITE" id="PS50280"/>
    </source>
</evidence>
<dbReference type="InterPro" id="IPR046341">
    <property type="entry name" value="SET_dom_sf"/>
</dbReference>
<reference evidence="4" key="1">
    <citation type="submission" date="2016-03" db="EMBL/GenBank/DDBJ databases">
        <title>Complete genome sequence of the type strain Actinoalloteichus hymeniacidonis DSM 45092.</title>
        <authorList>
            <person name="Schaffert L."/>
            <person name="Albersmeier A."/>
            <person name="Winkler A."/>
            <person name="Kalinowski J."/>
            <person name="Zotchev S."/>
            <person name="Ruckert C."/>
        </authorList>
    </citation>
    <scope>NUCLEOTIDE SEQUENCE [LARGE SCALE GENOMIC DNA]</scope>
    <source>
        <strain evidence="4">HPA177(T) (DSM 45092(T))</strain>
    </source>
</reference>
<protein>
    <submittedName>
        <fullName evidence="3">SET domain</fullName>
    </submittedName>
</protein>
<accession>A0AAC9MX33</accession>
<keyword evidence="4" id="KW-1185">Reference proteome</keyword>
<dbReference type="KEGG" id="ahm:TL08_05005"/>
<sequence length="192" mass="20692">MRQRDSGVGAGEARITGNIDGAGLQIVVDPDKGRCVVSTSEFAIGQTVVVGDVERIVPTRTTHSFQVGWDSHVDLTTPARDINHSCDPNTGIRDNDRGGFDFIALREIGPDEEITWDYETSEYVSIAVSRCLCGATGCRSVIRGYRYRSADPSWQPSHLAGYLSEPAPESSDSVLAALQPVEAGAQAPRQGR</sequence>
<dbReference type="PANTHER" id="PTHR12350">
    <property type="entry name" value="HISTONE-LYSINE N-METHYLTRANSFERASE-RELATED"/>
    <property type="match status" value="1"/>
</dbReference>
<proteinExistence type="predicted"/>
<evidence type="ECO:0000313" key="4">
    <source>
        <dbReference type="Proteomes" id="UP000095210"/>
    </source>
</evidence>
<dbReference type="PANTHER" id="PTHR12350:SF19">
    <property type="entry name" value="SET DOMAIN-CONTAINING PROTEIN"/>
    <property type="match status" value="1"/>
</dbReference>
<feature type="domain" description="SET" evidence="2">
    <location>
        <begin position="22"/>
        <end position="119"/>
    </location>
</feature>
<dbReference type="SMART" id="SM00317">
    <property type="entry name" value="SET"/>
    <property type="match status" value="1"/>
</dbReference>
<name>A0AAC9MX33_9PSEU</name>
<dbReference type="EMBL" id="CP014859">
    <property type="protein sequence ID" value="AOS61829.1"/>
    <property type="molecule type" value="Genomic_DNA"/>
</dbReference>
<dbReference type="Gene3D" id="2.170.270.10">
    <property type="entry name" value="SET domain"/>
    <property type="match status" value="1"/>
</dbReference>
<dbReference type="InterPro" id="IPR001214">
    <property type="entry name" value="SET_dom"/>
</dbReference>
<dbReference type="PROSITE" id="PS50280">
    <property type="entry name" value="SET"/>
    <property type="match status" value="1"/>
</dbReference>
<dbReference type="Pfam" id="PF00856">
    <property type="entry name" value="SET"/>
    <property type="match status" value="1"/>
</dbReference>
<organism evidence="3 4">
    <name type="scientific">Actinoalloteichus hymeniacidonis</name>
    <dbReference type="NCBI Taxonomy" id="340345"/>
    <lineage>
        <taxon>Bacteria</taxon>
        <taxon>Bacillati</taxon>
        <taxon>Actinomycetota</taxon>
        <taxon>Actinomycetes</taxon>
        <taxon>Pseudonocardiales</taxon>
        <taxon>Pseudonocardiaceae</taxon>
        <taxon>Actinoalloteichus</taxon>
    </lineage>
</organism>
<dbReference type="Proteomes" id="UP000095210">
    <property type="component" value="Chromosome"/>
</dbReference>
<feature type="region of interest" description="Disordered" evidence="1">
    <location>
        <begin position="151"/>
        <end position="173"/>
    </location>
</feature>